<dbReference type="EC" id="6.2.1.3" evidence="3"/>
<accession>A0ABM8YGU0</accession>
<dbReference type="PANTHER" id="PTHR43767:SF1">
    <property type="entry name" value="NONRIBOSOMAL PEPTIDE SYNTHASE PES1 (EUROFUNG)-RELATED"/>
    <property type="match status" value="1"/>
</dbReference>
<proteinExistence type="predicted"/>
<dbReference type="PANTHER" id="PTHR43767">
    <property type="entry name" value="LONG-CHAIN-FATTY-ACID--COA LIGASE"/>
    <property type="match status" value="1"/>
</dbReference>
<dbReference type="InterPro" id="IPR050237">
    <property type="entry name" value="ATP-dep_AMP-bd_enzyme"/>
</dbReference>
<dbReference type="InterPro" id="IPR045851">
    <property type="entry name" value="AMP-bd_C_sf"/>
</dbReference>
<organism evidence="3 4">
    <name type="scientific">Bacillus rhizoplanae</name>
    <dbReference type="NCBI Taxonomy" id="2880966"/>
    <lineage>
        <taxon>Bacteria</taxon>
        <taxon>Bacillati</taxon>
        <taxon>Bacillota</taxon>
        <taxon>Bacilli</taxon>
        <taxon>Bacillales</taxon>
        <taxon>Bacillaceae</taxon>
        <taxon>Bacillus</taxon>
    </lineage>
</organism>
<dbReference type="RefSeq" id="WP_230576885.1">
    <property type="nucleotide sequence ID" value="NZ_CAKJTI010000046.1"/>
</dbReference>
<dbReference type="Gene3D" id="3.40.50.12780">
    <property type="entry name" value="N-terminal domain of ligase-like"/>
    <property type="match status" value="1"/>
</dbReference>
<comment type="caution">
    <text evidence="3">The sequence shown here is derived from an EMBL/GenBank/DDBJ whole genome shotgun (WGS) entry which is preliminary data.</text>
</comment>
<feature type="domain" description="AMP-dependent synthetase/ligase" evidence="1">
    <location>
        <begin position="8"/>
        <end position="365"/>
    </location>
</feature>
<feature type="domain" description="AMP-binding enzyme C-terminal" evidence="2">
    <location>
        <begin position="415"/>
        <end position="489"/>
    </location>
</feature>
<dbReference type="InterPro" id="IPR020845">
    <property type="entry name" value="AMP-binding_CS"/>
</dbReference>
<reference evidence="3 4" key="1">
    <citation type="submission" date="2021-10" db="EMBL/GenBank/DDBJ databases">
        <authorList>
            <person name="Criscuolo A."/>
        </authorList>
    </citation>
    <scope>NUCLEOTIDE SEQUENCE [LARGE SCALE GENOMIC DNA]</scope>
    <source>
        <strain evidence="4">CIP 111899</strain>
    </source>
</reference>
<protein>
    <submittedName>
        <fullName evidence="3">Long-chain-fatty-acid--CoA ligase FadD13</fullName>
        <ecNumber evidence="3">6.2.1.3</ecNumber>
    </submittedName>
</protein>
<dbReference type="Proteomes" id="UP000789423">
    <property type="component" value="Unassembled WGS sequence"/>
</dbReference>
<dbReference type="InterPro" id="IPR025110">
    <property type="entry name" value="AMP-bd_C"/>
</dbReference>
<dbReference type="GO" id="GO:0004467">
    <property type="term" value="F:long-chain fatty acid-CoA ligase activity"/>
    <property type="evidence" value="ECO:0007669"/>
    <property type="project" value="UniProtKB-EC"/>
</dbReference>
<keyword evidence="4" id="KW-1185">Reference proteome</keyword>
<evidence type="ECO:0000259" key="1">
    <source>
        <dbReference type="Pfam" id="PF00501"/>
    </source>
</evidence>
<dbReference type="PROSITE" id="PS00455">
    <property type="entry name" value="AMP_BINDING"/>
    <property type="match status" value="1"/>
</dbReference>
<name>A0ABM8YGU0_9BACI</name>
<keyword evidence="3" id="KW-0436">Ligase</keyword>
<dbReference type="Pfam" id="PF13193">
    <property type="entry name" value="AMP-binding_C"/>
    <property type="match status" value="1"/>
</dbReference>
<dbReference type="InterPro" id="IPR042099">
    <property type="entry name" value="ANL_N_sf"/>
</dbReference>
<dbReference type="Pfam" id="PF00501">
    <property type="entry name" value="AMP-binding"/>
    <property type="match status" value="1"/>
</dbReference>
<evidence type="ECO:0000259" key="2">
    <source>
        <dbReference type="Pfam" id="PF13193"/>
    </source>
</evidence>
<dbReference type="InterPro" id="IPR000873">
    <property type="entry name" value="AMP-dep_synth/lig_dom"/>
</dbReference>
<dbReference type="Gene3D" id="3.30.300.30">
    <property type="match status" value="1"/>
</dbReference>
<evidence type="ECO:0000313" key="4">
    <source>
        <dbReference type="Proteomes" id="UP000789423"/>
    </source>
</evidence>
<evidence type="ECO:0000313" key="3">
    <source>
        <dbReference type="EMBL" id="CAG9614953.1"/>
    </source>
</evidence>
<dbReference type="SUPFAM" id="SSF56801">
    <property type="entry name" value="Acetyl-CoA synthetase-like"/>
    <property type="match status" value="1"/>
</dbReference>
<gene>
    <name evidence="3" type="ORF">BACCIP111899_04187</name>
</gene>
<sequence length="504" mass="56959">MRTMQQLLQKRATQSPSIEALVGGGASYSFKEYNERVNQLAHYLLNSGVQKGDRIGVLCKNNHPFPTIMMASLKIGAVLIPFNHQLTVYELETIVKEAKLKVLFHDAEFNEVLSKVEAVKEIQHVLETGKRMEVSNSFELRLQDQPKAEPMVEVHEDDDAIFLFTSGTTGNAKACVIGHRNLHYYFMEIVGQKEIPVGERFLSVHPLFHMSGVLSILNCIYHGITMIFLSDSNPSLIWDTIEKEKITTMLAFPAVYSYMLDELNKKERDISSFKVAQSGGTKVSESLIQKYAEKGIFMVQAYGSTEGWIVSSWRPDMGKEKISSVGKPIKHVEVKIIHPETGEELPANEVGEIIVKSPYMFKGYWNNEKATRKVVKNNWFYMGDAGMLDEDGFLYIMGRYKDVIVHGGDNVYPDQVEEVIHKISGVLEVAVVGIPDDFWGEIPRAYIVKDIHTSLSEENIIQHCKLKLASYKIPEVIFVEELPKNALGKVLKRELKSAILVKND</sequence>
<dbReference type="EMBL" id="CAKJTI010000046">
    <property type="protein sequence ID" value="CAG9614953.1"/>
    <property type="molecule type" value="Genomic_DNA"/>
</dbReference>